<evidence type="ECO:0000313" key="3">
    <source>
        <dbReference type="Proteomes" id="UP001623591"/>
    </source>
</evidence>
<keyword evidence="1" id="KW-0812">Transmembrane</keyword>
<evidence type="ECO:0000313" key="2">
    <source>
        <dbReference type="EMBL" id="MFL0246087.1"/>
    </source>
</evidence>
<dbReference type="Proteomes" id="UP001623591">
    <property type="component" value="Unassembled WGS sequence"/>
</dbReference>
<keyword evidence="1" id="KW-1133">Transmembrane helix</keyword>
<organism evidence="2 3">
    <name type="scientific">Candidatus Clostridium stratigraminis</name>
    <dbReference type="NCBI Taxonomy" id="3381661"/>
    <lineage>
        <taxon>Bacteria</taxon>
        <taxon>Bacillati</taxon>
        <taxon>Bacillota</taxon>
        <taxon>Clostridia</taxon>
        <taxon>Eubacteriales</taxon>
        <taxon>Clostridiaceae</taxon>
        <taxon>Clostridium</taxon>
    </lineage>
</organism>
<accession>A0ABW8T0Y2</accession>
<proteinExistence type="predicted"/>
<gene>
    <name evidence="2" type="ORF">ACJDUG_03730</name>
</gene>
<keyword evidence="1" id="KW-0472">Membrane</keyword>
<reference evidence="2 3" key="1">
    <citation type="submission" date="2024-11" db="EMBL/GenBank/DDBJ databases">
        <authorList>
            <person name="Heng Y.C."/>
            <person name="Lim A.C.H."/>
            <person name="Lee J.K.Y."/>
            <person name="Kittelmann S."/>
        </authorList>
    </citation>
    <scope>NUCLEOTIDE SEQUENCE [LARGE SCALE GENOMIC DNA]</scope>
    <source>
        <strain evidence="2 3">WILCCON 0185</strain>
    </source>
</reference>
<feature type="transmembrane region" description="Helical" evidence="1">
    <location>
        <begin position="12"/>
        <end position="39"/>
    </location>
</feature>
<protein>
    <submittedName>
        <fullName evidence="2">Uncharacterized protein</fullName>
    </submittedName>
</protein>
<feature type="transmembrane region" description="Helical" evidence="1">
    <location>
        <begin position="45"/>
        <end position="70"/>
    </location>
</feature>
<dbReference type="RefSeq" id="WP_406768540.1">
    <property type="nucleotide sequence ID" value="NZ_JBJHZZ010000001.1"/>
</dbReference>
<comment type="caution">
    <text evidence="2">The sequence shown here is derived from an EMBL/GenBank/DDBJ whole genome shotgun (WGS) entry which is preliminary data.</text>
</comment>
<feature type="transmembrane region" description="Helical" evidence="1">
    <location>
        <begin position="128"/>
        <end position="149"/>
    </location>
</feature>
<keyword evidence="3" id="KW-1185">Reference proteome</keyword>
<name>A0ABW8T0Y2_9CLOT</name>
<evidence type="ECO:0000256" key="1">
    <source>
        <dbReference type="SAM" id="Phobius"/>
    </source>
</evidence>
<sequence length="262" mass="29817">MKILKTMGIGILYFIGTILFATILALGTIFTYFALQILLFGRGDYLLLISNNSNIIPVLMIMILIIYAAFKIKEKFFKRKEVQTELIEEAEPVDTDILSKKEQTILNLLNKLIAFEDIISKVFKVIKVCYIPALLIALYYGMTSYAILYSDSIKVSSPMKPAGTIYKYSDIKRVDVGIEKENRNSCSPYYTVIFSDKKSLNLFGGSMIEDKGVGFEYILIDLDKKLKTQGVTKTVNKTNFDNYAKDLDKSFVSRVEQLFNNK</sequence>
<dbReference type="EMBL" id="JBJHZZ010000001">
    <property type="protein sequence ID" value="MFL0246087.1"/>
    <property type="molecule type" value="Genomic_DNA"/>
</dbReference>